<evidence type="ECO:0000313" key="4">
    <source>
        <dbReference type="Proteomes" id="UP001223978"/>
    </source>
</evidence>
<evidence type="ECO:0000256" key="1">
    <source>
        <dbReference type="SAM" id="Phobius"/>
    </source>
</evidence>
<dbReference type="RefSeq" id="WP_282545870.1">
    <property type="nucleotide sequence ID" value="NZ_JASCIQ010000039.1"/>
</dbReference>
<protein>
    <recommendedName>
        <fullName evidence="5">DUF3592 domain-containing protein</fullName>
    </recommendedName>
</protein>
<reference evidence="3 4" key="1">
    <citation type="submission" date="2023-05" db="EMBL/GenBank/DDBJ databases">
        <title>Draft genome sequence of Streptomyces sp. B-S-A6 isolated from a cave soil in Thailand.</title>
        <authorList>
            <person name="Chamroensaksri N."/>
            <person name="Muangham S."/>
        </authorList>
    </citation>
    <scope>NUCLEOTIDE SEQUENCE [LARGE SCALE GENOMIC DNA]</scope>
    <source>
        <strain evidence="3 4">B-S-A6</strain>
    </source>
</reference>
<keyword evidence="1" id="KW-0472">Membrane</keyword>
<evidence type="ECO:0000313" key="3">
    <source>
        <dbReference type="EMBL" id="MDI3407960.1"/>
    </source>
</evidence>
<keyword evidence="1" id="KW-0812">Transmembrane</keyword>
<feature type="signal peptide" evidence="2">
    <location>
        <begin position="1"/>
        <end position="22"/>
    </location>
</feature>
<keyword evidence="1" id="KW-1133">Transmembrane helix</keyword>
<dbReference type="EMBL" id="JASCIQ010000039">
    <property type="protein sequence ID" value="MDI3407960.1"/>
    <property type="molecule type" value="Genomic_DNA"/>
</dbReference>
<feature type="transmembrane region" description="Helical" evidence="1">
    <location>
        <begin position="176"/>
        <end position="194"/>
    </location>
</feature>
<comment type="caution">
    <text evidence="3">The sequence shown here is derived from an EMBL/GenBank/DDBJ whole genome shotgun (WGS) entry which is preliminary data.</text>
</comment>
<evidence type="ECO:0008006" key="5">
    <source>
        <dbReference type="Google" id="ProtNLM"/>
    </source>
</evidence>
<evidence type="ECO:0000256" key="2">
    <source>
        <dbReference type="SAM" id="SignalP"/>
    </source>
</evidence>
<keyword evidence="2" id="KW-0732">Signal</keyword>
<feature type="transmembrane region" description="Helical" evidence="1">
    <location>
        <begin position="206"/>
        <end position="228"/>
    </location>
</feature>
<feature type="transmembrane region" description="Helical" evidence="1">
    <location>
        <begin position="134"/>
        <end position="155"/>
    </location>
</feature>
<dbReference type="Proteomes" id="UP001223978">
    <property type="component" value="Unassembled WGS sequence"/>
</dbReference>
<feature type="chain" id="PRO_5046037111" description="DUF3592 domain-containing protein" evidence="2">
    <location>
        <begin position="23"/>
        <end position="245"/>
    </location>
</feature>
<keyword evidence="4" id="KW-1185">Reference proteome</keyword>
<proteinExistence type="predicted"/>
<organism evidence="3 4">
    <name type="scientific">Streptomyces cavernicola</name>
    <dbReference type="NCBI Taxonomy" id="3043613"/>
    <lineage>
        <taxon>Bacteria</taxon>
        <taxon>Bacillati</taxon>
        <taxon>Actinomycetota</taxon>
        <taxon>Actinomycetes</taxon>
        <taxon>Kitasatosporales</taxon>
        <taxon>Streptomycetaceae</taxon>
        <taxon>Streptomyces</taxon>
    </lineage>
</organism>
<sequence length="245" mass="25670">MLAGALSLVLAVLLFLPLTAWAGYAVANSVDEVRQYRSAPVCVAGDGGDCRHRSTATVRSTEIVDKGKTESYTVLLDGPAQVRGSLSLDDDQPLLARLRPGDTVTVTRWRGNVTQIDRDGVAQQSKDSPESDRGFATGFALAPLTLFLYLGYAGIRLLVPERAPGSSGVAQRVKTAGYFALLVIAAAVLFGLAADGITSPTAAPAAVPALVVALWASLLILLSALALVERRRAKASRSPQPYGPA</sequence>
<name>A0ABT6SIE1_9ACTN</name>
<gene>
    <name evidence="3" type="ORF">QIS96_29610</name>
</gene>
<accession>A0ABT6SIE1</accession>